<dbReference type="SUPFAM" id="SSF53613">
    <property type="entry name" value="Ribokinase-like"/>
    <property type="match status" value="1"/>
</dbReference>
<gene>
    <name evidence="2" type="ORF">Cgig2_010403</name>
</gene>
<comment type="caution">
    <text evidence="2">The sequence shown here is derived from an EMBL/GenBank/DDBJ whole genome shotgun (WGS) entry which is preliminary data.</text>
</comment>
<dbReference type="InterPro" id="IPR011611">
    <property type="entry name" value="PfkB_dom"/>
</dbReference>
<dbReference type="Proteomes" id="UP001153076">
    <property type="component" value="Unassembled WGS sequence"/>
</dbReference>
<keyword evidence="3" id="KW-1185">Reference proteome</keyword>
<dbReference type="InterPro" id="IPR029056">
    <property type="entry name" value="Ribokinase-like"/>
</dbReference>
<evidence type="ECO:0000313" key="3">
    <source>
        <dbReference type="Proteomes" id="UP001153076"/>
    </source>
</evidence>
<organism evidence="2 3">
    <name type="scientific">Carnegiea gigantea</name>
    <dbReference type="NCBI Taxonomy" id="171969"/>
    <lineage>
        <taxon>Eukaryota</taxon>
        <taxon>Viridiplantae</taxon>
        <taxon>Streptophyta</taxon>
        <taxon>Embryophyta</taxon>
        <taxon>Tracheophyta</taxon>
        <taxon>Spermatophyta</taxon>
        <taxon>Magnoliopsida</taxon>
        <taxon>eudicotyledons</taxon>
        <taxon>Gunneridae</taxon>
        <taxon>Pentapetalae</taxon>
        <taxon>Caryophyllales</taxon>
        <taxon>Cactineae</taxon>
        <taxon>Cactaceae</taxon>
        <taxon>Cactoideae</taxon>
        <taxon>Echinocereeae</taxon>
        <taxon>Carnegiea</taxon>
    </lineage>
</organism>
<dbReference type="PANTHER" id="PTHR42774:SF3">
    <property type="entry name" value="KETOHEXOKINASE"/>
    <property type="match status" value="1"/>
</dbReference>
<dbReference type="Pfam" id="PF00294">
    <property type="entry name" value="PfkB"/>
    <property type="match status" value="1"/>
</dbReference>
<dbReference type="AlphaFoldDB" id="A0A9Q1JP96"/>
<accession>A0A9Q1JP96</accession>
<sequence>MSSSSPSSSISPPPEECIVVGCGGVTLDFLAAVASFPKPDDKIRSTSFQVQGGGNAGNALTCAARLCLNPRLISKVADDGQGRGILKELEDDGVDTSFFVVAPEGNSPFTYVIVDNETKTRTCIHTPMYPPMVPEELPQSRVESALDKARLVYFDVRLHETALVIAEEHSILDIETVSQSGHWQMTRMVTSEAFE</sequence>
<dbReference type="OrthoDB" id="204058at2759"/>
<dbReference type="InterPro" id="IPR052562">
    <property type="entry name" value="Ketohexokinase-related"/>
</dbReference>
<proteinExistence type="predicted"/>
<name>A0A9Q1JP96_9CARY</name>
<reference evidence="2" key="1">
    <citation type="submission" date="2022-04" db="EMBL/GenBank/DDBJ databases">
        <title>Carnegiea gigantea Genome sequencing and assembly v2.</title>
        <authorList>
            <person name="Copetti D."/>
            <person name="Sanderson M.J."/>
            <person name="Burquez A."/>
            <person name="Wojciechowski M.F."/>
        </authorList>
    </citation>
    <scope>NUCLEOTIDE SEQUENCE</scope>
    <source>
        <strain evidence="2">SGP5-SGP5p</strain>
        <tissue evidence="2">Aerial part</tissue>
    </source>
</reference>
<evidence type="ECO:0000259" key="1">
    <source>
        <dbReference type="Pfam" id="PF00294"/>
    </source>
</evidence>
<protein>
    <recommendedName>
        <fullName evidence="1">Carbohydrate kinase PfkB domain-containing protein</fullName>
    </recommendedName>
</protein>
<feature type="domain" description="Carbohydrate kinase PfkB" evidence="1">
    <location>
        <begin position="24"/>
        <end position="156"/>
    </location>
</feature>
<dbReference type="PANTHER" id="PTHR42774">
    <property type="entry name" value="PHOSPHOTRANSFERASE SYSTEM TRANSPORT PROTEIN"/>
    <property type="match status" value="1"/>
</dbReference>
<dbReference type="Gene3D" id="3.40.1190.20">
    <property type="match status" value="1"/>
</dbReference>
<dbReference type="EMBL" id="JAKOGI010001008">
    <property type="protein sequence ID" value="KAJ8428420.1"/>
    <property type="molecule type" value="Genomic_DNA"/>
</dbReference>
<evidence type="ECO:0000313" key="2">
    <source>
        <dbReference type="EMBL" id="KAJ8428420.1"/>
    </source>
</evidence>